<reference evidence="1 2" key="1">
    <citation type="submission" date="2024-01" db="EMBL/GenBank/DDBJ databases">
        <title>Genome assemblies of Stephania.</title>
        <authorList>
            <person name="Yang L."/>
        </authorList>
    </citation>
    <scope>NUCLEOTIDE SEQUENCE [LARGE SCALE GENOMIC DNA]</scope>
    <source>
        <strain evidence="1">YNDBR</strain>
        <tissue evidence="1">Leaf</tissue>
    </source>
</reference>
<organism evidence="1 2">
    <name type="scientific">Stephania yunnanensis</name>
    <dbReference type="NCBI Taxonomy" id="152371"/>
    <lineage>
        <taxon>Eukaryota</taxon>
        <taxon>Viridiplantae</taxon>
        <taxon>Streptophyta</taxon>
        <taxon>Embryophyta</taxon>
        <taxon>Tracheophyta</taxon>
        <taxon>Spermatophyta</taxon>
        <taxon>Magnoliopsida</taxon>
        <taxon>Ranunculales</taxon>
        <taxon>Menispermaceae</taxon>
        <taxon>Menispermoideae</taxon>
        <taxon>Cissampelideae</taxon>
        <taxon>Stephania</taxon>
    </lineage>
</organism>
<sequence>MTVVVDLFLGIPSPSVDQPRFYYPPLVSPYKSPSFISIADHEVLPIIRTQTMNTCKC</sequence>
<dbReference type="AlphaFoldDB" id="A0AAP0HVS2"/>
<name>A0AAP0HVS2_9MAGN</name>
<protein>
    <submittedName>
        <fullName evidence="1">Uncharacterized protein</fullName>
    </submittedName>
</protein>
<gene>
    <name evidence="1" type="ORF">Syun_024935</name>
</gene>
<dbReference type="Proteomes" id="UP001420932">
    <property type="component" value="Unassembled WGS sequence"/>
</dbReference>
<keyword evidence="2" id="KW-1185">Reference proteome</keyword>
<evidence type="ECO:0000313" key="1">
    <source>
        <dbReference type="EMBL" id="KAK9097890.1"/>
    </source>
</evidence>
<comment type="caution">
    <text evidence="1">The sequence shown here is derived from an EMBL/GenBank/DDBJ whole genome shotgun (WGS) entry which is preliminary data.</text>
</comment>
<proteinExistence type="predicted"/>
<accession>A0AAP0HVS2</accession>
<dbReference type="EMBL" id="JBBNAF010000011">
    <property type="protein sequence ID" value="KAK9097890.1"/>
    <property type="molecule type" value="Genomic_DNA"/>
</dbReference>
<evidence type="ECO:0000313" key="2">
    <source>
        <dbReference type="Proteomes" id="UP001420932"/>
    </source>
</evidence>